<dbReference type="EMBL" id="JAWLKB010000001">
    <property type="protein sequence ID" value="MDV6265578.1"/>
    <property type="molecule type" value="Genomic_DNA"/>
</dbReference>
<evidence type="ECO:0000256" key="1">
    <source>
        <dbReference type="SAM" id="MobiDB-lite"/>
    </source>
</evidence>
<accession>A0ABU4BN41</accession>
<protein>
    <submittedName>
        <fullName evidence="3">DUF3105 domain-containing protein</fullName>
    </submittedName>
</protein>
<gene>
    <name evidence="3" type="ORF">R3Q16_03115</name>
</gene>
<name>A0ABU4BN41_RHOGO</name>
<organism evidence="3 4">
    <name type="scientific">Rhodococcus globerulus</name>
    <dbReference type="NCBI Taxonomy" id="33008"/>
    <lineage>
        <taxon>Bacteria</taxon>
        <taxon>Bacillati</taxon>
        <taxon>Actinomycetota</taxon>
        <taxon>Actinomycetes</taxon>
        <taxon>Mycobacteriales</taxon>
        <taxon>Nocardiaceae</taxon>
        <taxon>Rhodococcus</taxon>
    </lineage>
</organism>
<keyword evidence="4" id="KW-1185">Reference proteome</keyword>
<sequence length="222" mass="23600">MNTRIRMSGAAIALVCTVALGAAGCTHAVTGTPLPDAFVPSADNPDPSEAIDGVVYVEYPTALHVQPNERVAYTHSPPFGGRHDGVWAKCTGIVFPQAIRTENAVHSLEHGAVWITYNPDLVSAGDVELLAEKVSGNSHMLMSPYPTLDAPISLQSWGHQLELDQASDIRIDQFISALRLNPATYPEVGATCSIPPLSFDPDNPPPFDPTTPDPASPTTVPE</sequence>
<proteinExistence type="predicted"/>
<feature type="compositionally biased region" description="Pro residues" evidence="1">
    <location>
        <begin position="202"/>
        <end position="215"/>
    </location>
</feature>
<dbReference type="InterPro" id="IPR021454">
    <property type="entry name" value="DUF3105"/>
</dbReference>
<evidence type="ECO:0000313" key="4">
    <source>
        <dbReference type="Proteomes" id="UP001185927"/>
    </source>
</evidence>
<evidence type="ECO:0000313" key="3">
    <source>
        <dbReference type="EMBL" id="MDV6265578.1"/>
    </source>
</evidence>
<dbReference type="PROSITE" id="PS51257">
    <property type="entry name" value="PROKAR_LIPOPROTEIN"/>
    <property type="match status" value="1"/>
</dbReference>
<dbReference type="Proteomes" id="UP001185927">
    <property type="component" value="Unassembled WGS sequence"/>
</dbReference>
<feature type="region of interest" description="Disordered" evidence="1">
    <location>
        <begin position="193"/>
        <end position="222"/>
    </location>
</feature>
<evidence type="ECO:0000256" key="2">
    <source>
        <dbReference type="SAM" id="SignalP"/>
    </source>
</evidence>
<dbReference type="Pfam" id="PF11303">
    <property type="entry name" value="DUF3105"/>
    <property type="match status" value="1"/>
</dbReference>
<reference evidence="3 4" key="1">
    <citation type="submission" date="2023-10" db="EMBL/GenBank/DDBJ databases">
        <title>Development of a sustainable strategy for remediation of hydrocarbon-contaminated territories based on the waste exchange concept.</title>
        <authorList>
            <person name="Krivoruchko A."/>
        </authorList>
    </citation>
    <scope>NUCLEOTIDE SEQUENCE [LARGE SCALE GENOMIC DNA]</scope>
    <source>
        <strain evidence="3 4">IEGM 1203</strain>
    </source>
</reference>
<dbReference type="RefSeq" id="WP_317540559.1">
    <property type="nucleotide sequence ID" value="NZ_JAWLKB010000001.1"/>
</dbReference>
<keyword evidence="2" id="KW-0732">Signal</keyword>
<feature type="chain" id="PRO_5046787855" evidence="2">
    <location>
        <begin position="29"/>
        <end position="222"/>
    </location>
</feature>
<comment type="caution">
    <text evidence="3">The sequence shown here is derived from an EMBL/GenBank/DDBJ whole genome shotgun (WGS) entry which is preliminary data.</text>
</comment>
<feature type="signal peptide" evidence="2">
    <location>
        <begin position="1"/>
        <end position="28"/>
    </location>
</feature>